<dbReference type="Pfam" id="PF04266">
    <property type="entry name" value="ASCH"/>
    <property type="match status" value="1"/>
</dbReference>
<dbReference type="SUPFAM" id="SSF88697">
    <property type="entry name" value="PUA domain-like"/>
    <property type="match status" value="1"/>
</dbReference>
<dbReference type="PANTHER" id="PTHR39203">
    <property type="entry name" value="CYTOPLASMIC PROTEIN-RELATED"/>
    <property type="match status" value="1"/>
</dbReference>
<protein>
    <submittedName>
        <fullName evidence="2">ASCH domain-containing protein</fullName>
    </submittedName>
</protein>
<comment type="caution">
    <text evidence="2">The sequence shown here is derived from an EMBL/GenBank/DDBJ whole genome shotgun (WGS) entry which is preliminary data.</text>
</comment>
<accession>A0A3A4AY97</accession>
<evidence type="ECO:0000313" key="2">
    <source>
        <dbReference type="EMBL" id="RJL35307.1"/>
    </source>
</evidence>
<feature type="domain" description="ASCH" evidence="1">
    <location>
        <begin position="7"/>
        <end position="136"/>
    </location>
</feature>
<dbReference type="PANTHER" id="PTHR39203:SF1">
    <property type="entry name" value="CYTOPLASMIC PROTEIN"/>
    <property type="match status" value="1"/>
</dbReference>
<evidence type="ECO:0000259" key="1">
    <source>
        <dbReference type="SMART" id="SM01022"/>
    </source>
</evidence>
<keyword evidence="3" id="KW-1185">Reference proteome</keyword>
<dbReference type="InterPro" id="IPR009326">
    <property type="entry name" value="DUF984"/>
</dbReference>
<name>A0A3A4AY97_9ACTN</name>
<reference evidence="2 3" key="1">
    <citation type="submission" date="2018-09" db="EMBL/GenBank/DDBJ databases">
        <title>YIM 75507 draft genome.</title>
        <authorList>
            <person name="Tang S."/>
            <person name="Feng Y."/>
        </authorList>
    </citation>
    <scope>NUCLEOTIDE SEQUENCE [LARGE SCALE GENOMIC DNA]</scope>
    <source>
        <strain evidence="2 3">YIM 75507</strain>
    </source>
</reference>
<dbReference type="InterPro" id="IPR007374">
    <property type="entry name" value="ASCH_domain"/>
</dbReference>
<dbReference type="SMART" id="SM01022">
    <property type="entry name" value="ASCH"/>
    <property type="match status" value="1"/>
</dbReference>
<organism evidence="2 3">
    <name type="scientific">Bailinhaonella thermotolerans</name>
    <dbReference type="NCBI Taxonomy" id="1070861"/>
    <lineage>
        <taxon>Bacteria</taxon>
        <taxon>Bacillati</taxon>
        <taxon>Actinomycetota</taxon>
        <taxon>Actinomycetes</taxon>
        <taxon>Streptosporangiales</taxon>
        <taxon>Streptosporangiaceae</taxon>
        <taxon>Bailinhaonella</taxon>
    </lineage>
</organism>
<dbReference type="OrthoDB" id="9807542at2"/>
<dbReference type="Proteomes" id="UP000265768">
    <property type="component" value="Unassembled WGS sequence"/>
</dbReference>
<dbReference type="RefSeq" id="WP_119924279.1">
    <property type="nucleotide sequence ID" value="NZ_QZEY01000001.1"/>
</dbReference>
<dbReference type="EMBL" id="QZEY01000001">
    <property type="protein sequence ID" value="RJL35307.1"/>
    <property type="molecule type" value="Genomic_DNA"/>
</dbReference>
<proteinExistence type="predicted"/>
<dbReference type="Gene3D" id="3.10.400.10">
    <property type="entry name" value="Sulfate adenylyltransferase"/>
    <property type="match status" value="1"/>
</dbReference>
<evidence type="ECO:0000313" key="3">
    <source>
        <dbReference type="Proteomes" id="UP000265768"/>
    </source>
</evidence>
<dbReference type="AlphaFoldDB" id="A0A3A4AY97"/>
<dbReference type="InterPro" id="IPR015947">
    <property type="entry name" value="PUA-like_sf"/>
</dbReference>
<gene>
    <name evidence="2" type="ORF">D5H75_00280</name>
</gene>
<sequence>MDDLPVFDLGAPGPMRDRLAAAVASGAKRATSSLRVFYDMDAEPLPRTGTRHALCDTAGTRLGTIQITRVELLPLGEVGDEIARAEGEGFADAAAWRAAHEDFWSAYLPDIRAHLGDPAWTPDDTTEVVIEHFRLL</sequence>